<name>A0A8S4QL69_9NEOP</name>
<feature type="non-terminal residue" evidence="2">
    <location>
        <position position="1"/>
    </location>
</feature>
<keyword evidence="1" id="KW-0812">Transmembrane</keyword>
<gene>
    <name evidence="2" type="primary">jg13436</name>
    <name evidence="2" type="ORF">PAEG_LOCUS1535</name>
</gene>
<evidence type="ECO:0000256" key="1">
    <source>
        <dbReference type="SAM" id="Phobius"/>
    </source>
</evidence>
<proteinExistence type="predicted"/>
<keyword evidence="3" id="KW-1185">Reference proteome</keyword>
<keyword evidence="1" id="KW-1133">Transmembrane helix</keyword>
<evidence type="ECO:0000313" key="3">
    <source>
        <dbReference type="Proteomes" id="UP000838756"/>
    </source>
</evidence>
<comment type="caution">
    <text evidence="2">The sequence shown here is derived from an EMBL/GenBank/DDBJ whole genome shotgun (WGS) entry which is preliminary data.</text>
</comment>
<dbReference type="Proteomes" id="UP000838756">
    <property type="component" value="Unassembled WGS sequence"/>
</dbReference>
<reference evidence="2" key="1">
    <citation type="submission" date="2022-03" db="EMBL/GenBank/DDBJ databases">
        <authorList>
            <person name="Lindestad O."/>
        </authorList>
    </citation>
    <scope>NUCLEOTIDE SEQUENCE</scope>
</reference>
<organism evidence="2 3">
    <name type="scientific">Pararge aegeria aegeria</name>
    <dbReference type="NCBI Taxonomy" id="348720"/>
    <lineage>
        <taxon>Eukaryota</taxon>
        <taxon>Metazoa</taxon>
        <taxon>Ecdysozoa</taxon>
        <taxon>Arthropoda</taxon>
        <taxon>Hexapoda</taxon>
        <taxon>Insecta</taxon>
        <taxon>Pterygota</taxon>
        <taxon>Neoptera</taxon>
        <taxon>Endopterygota</taxon>
        <taxon>Lepidoptera</taxon>
        <taxon>Glossata</taxon>
        <taxon>Ditrysia</taxon>
        <taxon>Papilionoidea</taxon>
        <taxon>Nymphalidae</taxon>
        <taxon>Satyrinae</taxon>
        <taxon>Satyrini</taxon>
        <taxon>Parargina</taxon>
        <taxon>Pararge</taxon>
    </lineage>
</organism>
<feature type="non-terminal residue" evidence="2">
    <location>
        <position position="71"/>
    </location>
</feature>
<dbReference type="EMBL" id="CAKXAJ010005410">
    <property type="protein sequence ID" value="CAH2209133.1"/>
    <property type="molecule type" value="Genomic_DNA"/>
</dbReference>
<evidence type="ECO:0000313" key="2">
    <source>
        <dbReference type="EMBL" id="CAH2209133.1"/>
    </source>
</evidence>
<protein>
    <submittedName>
        <fullName evidence="2">Jg13436 protein</fullName>
    </submittedName>
</protein>
<sequence>YNHLNGTITEHSKHIFGAIIFYERNSLIEKMFLLMLWVALLILVVLLYFRQTYSKFTVDGVAHFKPVPLLG</sequence>
<feature type="transmembrane region" description="Helical" evidence="1">
    <location>
        <begin position="31"/>
        <end position="49"/>
    </location>
</feature>
<keyword evidence="1" id="KW-0472">Membrane</keyword>
<dbReference type="AlphaFoldDB" id="A0A8S4QL69"/>
<accession>A0A8S4QL69</accession>